<dbReference type="Proteomes" id="UP000004947">
    <property type="component" value="Unassembled WGS sequence"/>
</dbReference>
<comment type="caution">
    <text evidence="3">The sequence shown here is derived from an EMBL/GenBank/DDBJ whole genome shotgun (WGS) entry which is preliminary data.</text>
</comment>
<keyword evidence="4" id="KW-1185">Reference proteome</keyword>
<dbReference type="GO" id="GO:0016787">
    <property type="term" value="F:hydrolase activity"/>
    <property type="evidence" value="ECO:0007669"/>
    <property type="project" value="UniProtKB-KW"/>
</dbReference>
<evidence type="ECO:0000256" key="1">
    <source>
        <dbReference type="ARBA" id="ARBA00022801"/>
    </source>
</evidence>
<dbReference type="SUPFAM" id="SSF53474">
    <property type="entry name" value="alpha/beta-Hydrolases"/>
    <property type="match status" value="1"/>
</dbReference>
<sequence length="292" mass="32801">MSKNIIKIFIITILASTAMSAEKKGRAPAKEMKAPQGISYSVLNYREEKVLRANQVGIAYKKEWAGKKLPVVVFIHGGGWRKGDKDQMAYFAVNYAKAGFVGVTVSYRLLSEAKYPAQAQDAKEAIRFIKSLADKYPIDVNRIGVAGYSAGAHLALLIALSDEEPLYQSDKYTNYDSSVKCAVGISSPIDFSQKKKISFLNNEQNQNKQVMKKSSPINYVQKGQIPIMLFHGDKDALVPSYHYKNFLTKAKEMGISNVETHINPKGDHVFFFKNSRVVNPLMMKFFKKHLMK</sequence>
<evidence type="ECO:0000259" key="2">
    <source>
        <dbReference type="Pfam" id="PF20434"/>
    </source>
</evidence>
<feature type="domain" description="BD-FAE-like" evidence="2">
    <location>
        <begin position="60"/>
        <end position="245"/>
    </location>
</feature>
<dbReference type="InterPro" id="IPR049492">
    <property type="entry name" value="BD-FAE-like_dom"/>
</dbReference>
<dbReference type="PANTHER" id="PTHR48081">
    <property type="entry name" value="AB HYDROLASE SUPERFAMILY PROTEIN C4A8.06C"/>
    <property type="match status" value="1"/>
</dbReference>
<evidence type="ECO:0000313" key="3">
    <source>
        <dbReference type="EMBL" id="EDM25729.1"/>
    </source>
</evidence>
<accession>A6DRR0</accession>
<dbReference type="Pfam" id="PF20434">
    <property type="entry name" value="BD-FAE"/>
    <property type="match status" value="1"/>
</dbReference>
<gene>
    <name evidence="3" type="ORF">LNTAR_13307</name>
</gene>
<dbReference type="PANTHER" id="PTHR48081:SF13">
    <property type="entry name" value="ALPHA_BETA HYDROLASE"/>
    <property type="match status" value="1"/>
</dbReference>
<keyword evidence="1" id="KW-0378">Hydrolase</keyword>
<protein>
    <submittedName>
        <fullName evidence="3">Esterase/lipase</fullName>
    </submittedName>
</protein>
<dbReference type="AlphaFoldDB" id="A6DRR0"/>
<dbReference type="STRING" id="313628.LNTAR_13307"/>
<evidence type="ECO:0000313" key="4">
    <source>
        <dbReference type="Proteomes" id="UP000004947"/>
    </source>
</evidence>
<reference evidence="3 4" key="1">
    <citation type="journal article" date="2010" name="J. Bacteriol.">
        <title>Genome sequence of Lentisphaera araneosa HTCC2155T, the type species of the order Lentisphaerales in the phylum Lentisphaerae.</title>
        <authorList>
            <person name="Thrash J.C."/>
            <person name="Cho J.C."/>
            <person name="Vergin K.L."/>
            <person name="Morris R.M."/>
            <person name="Giovannoni S.J."/>
        </authorList>
    </citation>
    <scope>NUCLEOTIDE SEQUENCE [LARGE SCALE GENOMIC DNA]</scope>
    <source>
        <strain evidence="3 4">HTCC2155</strain>
    </source>
</reference>
<name>A6DRR0_9BACT</name>
<dbReference type="Gene3D" id="3.40.50.1820">
    <property type="entry name" value="alpha/beta hydrolase"/>
    <property type="match status" value="1"/>
</dbReference>
<dbReference type="InterPro" id="IPR029058">
    <property type="entry name" value="AB_hydrolase_fold"/>
</dbReference>
<dbReference type="EMBL" id="ABCK01000025">
    <property type="protein sequence ID" value="EDM25729.1"/>
    <property type="molecule type" value="Genomic_DNA"/>
</dbReference>
<proteinExistence type="predicted"/>
<organism evidence="3 4">
    <name type="scientific">Lentisphaera araneosa HTCC2155</name>
    <dbReference type="NCBI Taxonomy" id="313628"/>
    <lineage>
        <taxon>Bacteria</taxon>
        <taxon>Pseudomonadati</taxon>
        <taxon>Lentisphaerota</taxon>
        <taxon>Lentisphaeria</taxon>
        <taxon>Lentisphaerales</taxon>
        <taxon>Lentisphaeraceae</taxon>
        <taxon>Lentisphaera</taxon>
    </lineage>
</organism>
<dbReference type="eggNOG" id="COG0657">
    <property type="taxonomic scope" value="Bacteria"/>
</dbReference>
<dbReference type="RefSeq" id="WP_007280530.1">
    <property type="nucleotide sequence ID" value="NZ_ABCK01000025.1"/>
</dbReference>
<dbReference type="OrthoDB" id="108903at2"/>
<dbReference type="InterPro" id="IPR050300">
    <property type="entry name" value="GDXG_lipolytic_enzyme"/>
</dbReference>